<evidence type="ECO:0000313" key="12">
    <source>
        <dbReference type="Proteomes" id="UP000240800"/>
    </source>
</evidence>
<evidence type="ECO:0000256" key="7">
    <source>
        <dbReference type="ARBA" id="ARBA00023136"/>
    </source>
</evidence>
<comment type="similarity">
    <text evidence="8 9">Belongs to the TRAP transporter small permease family.</text>
</comment>
<evidence type="ECO:0000256" key="4">
    <source>
        <dbReference type="ARBA" id="ARBA00022519"/>
    </source>
</evidence>
<keyword evidence="6 9" id="KW-1133">Transmembrane helix</keyword>
<evidence type="ECO:0000256" key="6">
    <source>
        <dbReference type="ARBA" id="ARBA00022989"/>
    </source>
</evidence>
<dbReference type="EMBL" id="PZZW01000003">
    <property type="protein sequence ID" value="PTM79170.1"/>
    <property type="molecule type" value="Genomic_DNA"/>
</dbReference>
<evidence type="ECO:0000256" key="9">
    <source>
        <dbReference type="RuleBase" id="RU369079"/>
    </source>
</evidence>
<evidence type="ECO:0000256" key="2">
    <source>
        <dbReference type="ARBA" id="ARBA00022448"/>
    </source>
</evidence>
<comment type="subunit">
    <text evidence="9">The complex comprises the extracytoplasmic solute receptor protein and the two transmembrane proteins.</text>
</comment>
<keyword evidence="5 9" id="KW-0812">Transmembrane</keyword>
<feature type="transmembrane region" description="Helical" evidence="9">
    <location>
        <begin position="88"/>
        <end position="110"/>
    </location>
</feature>
<accession>A0ABX5JBP5</accession>
<keyword evidence="3" id="KW-1003">Cell membrane</keyword>
<feature type="transmembrane region" description="Helical" evidence="9">
    <location>
        <begin position="50"/>
        <end position="68"/>
    </location>
</feature>
<protein>
    <recommendedName>
        <fullName evidence="9">TRAP transporter small permease protein</fullName>
    </recommendedName>
</protein>
<dbReference type="PANTHER" id="PTHR35011">
    <property type="entry name" value="2,3-DIKETO-L-GULONATE TRAP TRANSPORTER SMALL PERMEASE PROTEIN YIAM"/>
    <property type="match status" value="1"/>
</dbReference>
<evidence type="ECO:0000313" key="11">
    <source>
        <dbReference type="EMBL" id="PTM79170.1"/>
    </source>
</evidence>
<dbReference type="RefSeq" id="WP_084295929.1">
    <property type="nucleotide sequence ID" value="NZ_MABH01000161.1"/>
</dbReference>
<feature type="transmembrane region" description="Helical" evidence="9">
    <location>
        <begin position="16"/>
        <end position="38"/>
    </location>
</feature>
<feature type="transmembrane region" description="Helical" evidence="9">
    <location>
        <begin position="136"/>
        <end position="161"/>
    </location>
</feature>
<dbReference type="InterPro" id="IPR055348">
    <property type="entry name" value="DctQ"/>
</dbReference>
<evidence type="ECO:0000256" key="1">
    <source>
        <dbReference type="ARBA" id="ARBA00004429"/>
    </source>
</evidence>
<name>A0ABX5JBP5_9RHOB</name>
<dbReference type="Proteomes" id="UP000240800">
    <property type="component" value="Unassembled WGS sequence"/>
</dbReference>
<gene>
    <name evidence="11" type="ORF">C8J29_103267</name>
</gene>
<sequence>MDRLLRWNRIAARSGLWLGGAVMTAAALLIGFDILLRVGFNRAIDGADELSRFALATATTWSLAGALLERAHIRVDTAYVRFPRPAQIMADMVGLLAFLGCFGHVFAFGLELVIQSAHAGARSASALQIPMIYPQTLWLCGLALLLVCGLVLLLACARLLIARRFAEVHDLIGIKSAEEEVAEELSHTPAATAPDRQETAS</sequence>
<keyword evidence="2 9" id="KW-0813">Transport</keyword>
<comment type="function">
    <text evidence="9">Part of the tripartite ATP-independent periplasmic (TRAP) transport system.</text>
</comment>
<reference evidence="11 12" key="1">
    <citation type="submission" date="2018-04" db="EMBL/GenBank/DDBJ databases">
        <title>Genomic Encyclopedia of Type Strains, Phase III (KMG-III): the genomes of soil and plant-associated and newly described type strains.</title>
        <authorList>
            <person name="Whitman W."/>
        </authorList>
    </citation>
    <scope>NUCLEOTIDE SEQUENCE [LARGE SCALE GENOMIC DNA]</scope>
    <source>
        <strain evidence="11 12">JA192</strain>
    </source>
</reference>
<evidence type="ECO:0000256" key="3">
    <source>
        <dbReference type="ARBA" id="ARBA00022475"/>
    </source>
</evidence>
<comment type="caution">
    <text evidence="11">The sequence shown here is derived from an EMBL/GenBank/DDBJ whole genome shotgun (WGS) entry which is preliminary data.</text>
</comment>
<keyword evidence="4 9" id="KW-0997">Cell inner membrane</keyword>
<keyword evidence="7 9" id="KW-0472">Membrane</keyword>
<feature type="domain" description="Tripartite ATP-independent periplasmic transporters DctQ component" evidence="10">
    <location>
        <begin position="27"/>
        <end position="155"/>
    </location>
</feature>
<evidence type="ECO:0000256" key="5">
    <source>
        <dbReference type="ARBA" id="ARBA00022692"/>
    </source>
</evidence>
<evidence type="ECO:0000256" key="8">
    <source>
        <dbReference type="ARBA" id="ARBA00038436"/>
    </source>
</evidence>
<evidence type="ECO:0000259" key="10">
    <source>
        <dbReference type="Pfam" id="PF04290"/>
    </source>
</evidence>
<proteinExistence type="inferred from homology"/>
<keyword evidence="12" id="KW-1185">Reference proteome</keyword>
<comment type="subcellular location">
    <subcellularLocation>
        <location evidence="1 9">Cell inner membrane</location>
        <topology evidence="1 9">Multi-pass membrane protein</topology>
    </subcellularLocation>
</comment>
<dbReference type="Pfam" id="PF04290">
    <property type="entry name" value="DctQ"/>
    <property type="match status" value="1"/>
</dbReference>
<dbReference type="InterPro" id="IPR007387">
    <property type="entry name" value="TRAP_DctQ"/>
</dbReference>
<organism evidence="11 12">
    <name type="scientific">Cereibacter johrii</name>
    <dbReference type="NCBI Taxonomy" id="445629"/>
    <lineage>
        <taxon>Bacteria</taxon>
        <taxon>Pseudomonadati</taxon>
        <taxon>Pseudomonadota</taxon>
        <taxon>Alphaproteobacteria</taxon>
        <taxon>Rhodobacterales</taxon>
        <taxon>Paracoccaceae</taxon>
        <taxon>Cereibacter</taxon>
    </lineage>
</organism>